<dbReference type="Proteomes" id="UP000828941">
    <property type="component" value="Chromosome 5"/>
</dbReference>
<reference evidence="1 2" key="1">
    <citation type="journal article" date="2022" name="DNA Res.">
        <title>Chromosomal-level genome assembly of the orchid tree Bauhinia variegata (Leguminosae; Cercidoideae) supports the allotetraploid origin hypothesis of Bauhinia.</title>
        <authorList>
            <person name="Zhong Y."/>
            <person name="Chen Y."/>
            <person name="Zheng D."/>
            <person name="Pang J."/>
            <person name="Liu Y."/>
            <person name="Luo S."/>
            <person name="Meng S."/>
            <person name="Qian L."/>
            <person name="Wei D."/>
            <person name="Dai S."/>
            <person name="Zhou R."/>
        </authorList>
    </citation>
    <scope>NUCLEOTIDE SEQUENCE [LARGE SCALE GENOMIC DNA]</scope>
    <source>
        <strain evidence="1">BV-YZ2020</strain>
    </source>
</reference>
<gene>
    <name evidence="1" type="ORF">L6164_012682</name>
</gene>
<keyword evidence="2" id="KW-1185">Reference proteome</keyword>
<comment type="caution">
    <text evidence="1">The sequence shown here is derived from an EMBL/GenBank/DDBJ whole genome shotgun (WGS) entry which is preliminary data.</text>
</comment>
<evidence type="ECO:0000313" key="2">
    <source>
        <dbReference type="Proteomes" id="UP000828941"/>
    </source>
</evidence>
<evidence type="ECO:0000313" key="1">
    <source>
        <dbReference type="EMBL" id="KAI4345574.1"/>
    </source>
</evidence>
<dbReference type="EMBL" id="CM039430">
    <property type="protein sequence ID" value="KAI4345574.1"/>
    <property type="molecule type" value="Genomic_DNA"/>
</dbReference>
<sequence>MKIVPRRSIPCLAAKTHEIETTKDSNRGQEYLIFPENSVTGKISSGGKLVQDLIAFQESEPEASKIPLLFTCSPLGSRVNGIIGLGRTRTSLASQIFFSFNSQRKFTLCLSSSSGAVLFGNMAAENFRSLTFTPLLTNQNQKHPSSEYFININSIKINGKKLSISSILQSNDHGRARLSTTVSYTTMESSIYATLEKAYAQAAMAMNMTQVAPVSPFGLCFSSEGIESSKSGPNVPVIDLVLQSEMVKWRINDRNSMVRVNSEVMCLGFLDGGLKLRDPIVLGAYQMEDVVLQFDLETSMLGFSSSLLIRDSSCSDFRFCSMPKESF</sequence>
<name>A0ACB9PCB9_BAUVA</name>
<proteinExistence type="predicted"/>
<accession>A0ACB9PCB9</accession>
<organism evidence="1 2">
    <name type="scientific">Bauhinia variegata</name>
    <name type="common">Purple orchid tree</name>
    <name type="synonym">Phanera variegata</name>
    <dbReference type="NCBI Taxonomy" id="167791"/>
    <lineage>
        <taxon>Eukaryota</taxon>
        <taxon>Viridiplantae</taxon>
        <taxon>Streptophyta</taxon>
        <taxon>Embryophyta</taxon>
        <taxon>Tracheophyta</taxon>
        <taxon>Spermatophyta</taxon>
        <taxon>Magnoliopsida</taxon>
        <taxon>eudicotyledons</taxon>
        <taxon>Gunneridae</taxon>
        <taxon>Pentapetalae</taxon>
        <taxon>rosids</taxon>
        <taxon>fabids</taxon>
        <taxon>Fabales</taxon>
        <taxon>Fabaceae</taxon>
        <taxon>Cercidoideae</taxon>
        <taxon>Cercideae</taxon>
        <taxon>Bauhiniinae</taxon>
        <taxon>Bauhinia</taxon>
    </lineage>
</organism>
<protein>
    <submittedName>
        <fullName evidence="1">Uncharacterized protein</fullName>
    </submittedName>
</protein>